<dbReference type="AlphaFoldDB" id="A0A3M6XJW0"/>
<dbReference type="InterPro" id="IPR034812">
    <property type="entry name" value="Ppo-like_N"/>
</dbReference>
<accession>A0A3M6XJW0</accession>
<evidence type="ECO:0000313" key="9">
    <source>
        <dbReference type="EMBL" id="RMX91055.1"/>
    </source>
</evidence>
<dbReference type="GO" id="GO:0020037">
    <property type="term" value="F:heme binding"/>
    <property type="evidence" value="ECO:0007669"/>
    <property type="project" value="InterPro"/>
</dbReference>
<dbReference type="VEuPathDB" id="FungiDB:BTJ68_08012"/>
<organism evidence="9 10">
    <name type="scientific">Hortaea werneckii</name>
    <name type="common">Black yeast</name>
    <name type="synonym">Cladosporium werneckii</name>
    <dbReference type="NCBI Taxonomy" id="91943"/>
    <lineage>
        <taxon>Eukaryota</taxon>
        <taxon>Fungi</taxon>
        <taxon>Dikarya</taxon>
        <taxon>Ascomycota</taxon>
        <taxon>Pezizomycotina</taxon>
        <taxon>Dothideomycetes</taxon>
        <taxon>Dothideomycetidae</taxon>
        <taxon>Mycosphaerellales</taxon>
        <taxon>Teratosphaeriaceae</taxon>
        <taxon>Hortaea</taxon>
    </lineage>
</organism>
<protein>
    <recommendedName>
        <fullName evidence="11">Linoleate diol synthase</fullName>
    </recommendedName>
</protein>
<proteinExistence type="predicted"/>
<evidence type="ECO:0000256" key="4">
    <source>
        <dbReference type="ARBA" id="ARBA00022964"/>
    </source>
</evidence>
<feature type="binding site" description="axial binding residue" evidence="7">
    <location>
        <position position="380"/>
    </location>
    <ligand>
        <name>heme b</name>
        <dbReference type="ChEBI" id="CHEBI:60344"/>
    </ligand>
    <ligandPart>
        <name>Fe</name>
        <dbReference type="ChEBI" id="CHEBI:18248"/>
    </ligandPart>
</feature>
<evidence type="ECO:0000313" key="10">
    <source>
        <dbReference type="Proteomes" id="UP000282582"/>
    </source>
</evidence>
<dbReference type="PANTHER" id="PTHR11903:SF37">
    <property type="entry name" value="PSI-PRODUCING OXYGENASE A"/>
    <property type="match status" value="1"/>
</dbReference>
<dbReference type="SUPFAM" id="SSF48264">
    <property type="entry name" value="Cytochrome P450"/>
    <property type="match status" value="1"/>
</dbReference>
<evidence type="ECO:0000256" key="8">
    <source>
        <dbReference type="SAM" id="MobiDB-lite"/>
    </source>
</evidence>
<evidence type="ECO:0000256" key="5">
    <source>
        <dbReference type="ARBA" id="ARBA00023002"/>
    </source>
</evidence>
<dbReference type="Gene3D" id="1.10.630.10">
    <property type="entry name" value="Cytochrome P450"/>
    <property type="match status" value="1"/>
</dbReference>
<keyword evidence="5" id="KW-0560">Oxidoreductase</keyword>
<dbReference type="PROSITE" id="PS50292">
    <property type="entry name" value="PEROXIDASE_3"/>
    <property type="match status" value="1"/>
</dbReference>
<feature type="region of interest" description="Disordered" evidence="8">
    <location>
        <begin position="27"/>
        <end position="46"/>
    </location>
</feature>
<evidence type="ECO:0008006" key="11">
    <source>
        <dbReference type="Google" id="ProtNLM"/>
    </source>
</evidence>
<evidence type="ECO:0000256" key="7">
    <source>
        <dbReference type="PIRSR" id="PIRSR619791-2"/>
    </source>
</evidence>
<dbReference type="Pfam" id="PF00067">
    <property type="entry name" value="p450"/>
    <property type="match status" value="1"/>
</dbReference>
<dbReference type="InterPro" id="IPR019791">
    <property type="entry name" value="Haem_peroxidase_animal"/>
</dbReference>
<dbReference type="CDD" id="cd09817">
    <property type="entry name" value="linoleate_diol_synthase_like"/>
    <property type="match status" value="1"/>
</dbReference>
<name>A0A3M6XJW0_HORWE</name>
<comment type="caution">
    <text evidence="9">The sequence shown here is derived from an EMBL/GenBank/DDBJ whole genome shotgun (WGS) entry which is preliminary data.</text>
</comment>
<dbReference type="CDD" id="cd20612">
    <property type="entry name" value="CYP_LDS-like_C"/>
    <property type="match status" value="1"/>
</dbReference>
<dbReference type="InterPro" id="IPR036396">
    <property type="entry name" value="Cyt_P450_sf"/>
</dbReference>
<sequence>MDDCTRGVTPLELMALEKVGTLVEKITQKPSTAPDHKTDGQANGVADGEQTSILHDLRHLDLKDYRTLGQGLTTIASGEPLDDKELLLEHGVSMLQSLPPNSGLAKQFSDQFITMLYQDLPHPPATLAGPTVKYRRHDGGNNNPWLPEMGKAGTPYSRSVPPLKPKGPNLPDPELVFEQLLKRNGPFREHPSGLNRLFFSFATIVIHECFQTSRSDPWVNETSSYVDLSTLYGNTEKEQQRVRTYEMGKIFPDSIASERIMMMPPGVIALLVLFSRNHNSIAESLYSINEEGKYRDWDILSVPERAWQDEDIFQLARNINVGFFATVVLRDYVAAILNTPRADSEWSLNLGAEIKGGNTRTERGTGNVVSVEFAVLYHWHAALSAADADWMENLVRSSLPELGSIDDMTVEMFHKVLKIEGHKLMSKAPKEWTFGGLERGADGKFSDVGLAEIIKDCIEEPAHAFGAHGTPASLKVVDVLGQLQARNAFNVCTMNEFRRYLNLKEYQSFEDWNPDKETARAAELLYGHIDNLELYPGLMAEVTKPPMPGSGVCPGQTTGRGILDDAVALVRGDRFLSYDLNSTTLTNWGVGAISTLQPGSYGGMLPKLLYTGLPVAWTGTSAYALLPFYTPKAAREILEGNEVAHKYDFERPSSDRSLAAVHTQDGCKRVFEDRENFRVMYQAAVKNCTDGHEFMLGWDETHKHNERSNILHKVFFEDGFEANVTGFFRSNVSRLIKESSLKYSDSRRSIDIVRDVTNVTPILWLAERFAIPLKTQETPNGLLSIPELFDIYLVLFMYQSFNIIPAAEWKLRDASMKVAPVLRGILEGHLRTQQGLKERFVDWLAKDTAYEVGPQADRMFHALNDTNLPIGDLVGDCIGMGAPVAGNITQQASLLIDLYLSPGYEQYKSRIVELAHTDDPVSDRELQGFVYEGMRHAGVVPGLPRVANRDTVVMDGNRGPVPVKQDQMILIATSKAAMDPLAFPSPEKLDPHRPFKDYTLLGHGLHFCFGARLVGPSIAATLKEVFKLKNLRRAAGRQGHFTTVEHSVAGVKMRQYLDANSQLSPIPTTLTLEYDE</sequence>
<dbReference type="InterPro" id="IPR050783">
    <property type="entry name" value="Oxylipin_biosynth_metab"/>
</dbReference>
<dbReference type="GO" id="GO:0004601">
    <property type="term" value="F:peroxidase activity"/>
    <property type="evidence" value="ECO:0007669"/>
    <property type="project" value="InterPro"/>
</dbReference>
<dbReference type="InterPro" id="IPR010255">
    <property type="entry name" value="Haem_peroxidase_sf"/>
</dbReference>
<dbReference type="GO" id="GO:0004497">
    <property type="term" value="F:monooxygenase activity"/>
    <property type="evidence" value="ECO:0007669"/>
    <property type="project" value="InterPro"/>
</dbReference>
<dbReference type="Gene3D" id="1.10.640.10">
    <property type="entry name" value="Haem peroxidase domain superfamily, animal type"/>
    <property type="match status" value="1"/>
</dbReference>
<dbReference type="GO" id="GO:0016705">
    <property type="term" value="F:oxidoreductase activity, acting on paired donors, with incorporation or reduction of molecular oxygen"/>
    <property type="evidence" value="ECO:0007669"/>
    <property type="project" value="InterPro"/>
</dbReference>
<evidence type="ECO:0000256" key="6">
    <source>
        <dbReference type="ARBA" id="ARBA00023004"/>
    </source>
</evidence>
<dbReference type="Proteomes" id="UP000282582">
    <property type="component" value="Unassembled WGS sequence"/>
</dbReference>
<gene>
    <name evidence="9" type="ORF">D0868_14210</name>
</gene>
<evidence type="ECO:0000256" key="2">
    <source>
        <dbReference type="ARBA" id="ARBA00022617"/>
    </source>
</evidence>
<keyword evidence="4" id="KW-0223">Dioxygenase</keyword>
<keyword evidence="2 7" id="KW-0349">Heme</keyword>
<dbReference type="GO" id="GO:0006979">
    <property type="term" value="P:response to oxidative stress"/>
    <property type="evidence" value="ECO:0007669"/>
    <property type="project" value="InterPro"/>
</dbReference>
<dbReference type="InterPro" id="IPR001128">
    <property type="entry name" value="Cyt_P450"/>
</dbReference>
<dbReference type="PANTHER" id="PTHR11903">
    <property type="entry name" value="PROSTAGLANDIN G/H SYNTHASE"/>
    <property type="match status" value="1"/>
</dbReference>
<keyword evidence="3 7" id="KW-0479">Metal-binding</keyword>
<evidence type="ECO:0000256" key="3">
    <source>
        <dbReference type="ARBA" id="ARBA00022723"/>
    </source>
</evidence>
<dbReference type="InterPro" id="IPR037120">
    <property type="entry name" value="Haem_peroxidase_sf_animal"/>
</dbReference>
<keyword evidence="6 7" id="KW-0408">Iron</keyword>
<dbReference type="EMBL" id="QWIK01002048">
    <property type="protein sequence ID" value="RMX91055.1"/>
    <property type="molecule type" value="Genomic_DNA"/>
</dbReference>
<reference evidence="9 10" key="1">
    <citation type="journal article" date="2018" name="BMC Genomics">
        <title>Genomic evidence for intraspecific hybridization in a clonal and extremely halotolerant yeast.</title>
        <authorList>
            <person name="Gostincar C."/>
            <person name="Stajich J.E."/>
            <person name="Zupancic J."/>
            <person name="Zalar P."/>
            <person name="Gunde-Cimerman N."/>
        </authorList>
    </citation>
    <scope>NUCLEOTIDE SEQUENCE [LARGE SCALE GENOMIC DNA]</scope>
    <source>
        <strain evidence="9 10">EXF-6654</strain>
    </source>
</reference>
<dbReference type="GO" id="GO:0051213">
    <property type="term" value="F:dioxygenase activity"/>
    <property type="evidence" value="ECO:0007669"/>
    <property type="project" value="UniProtKB-KW"/>
</dbReference>
<dbReference type="GO" id="GO:0006631">
    <property type="term" value="P:fatty acid metabolic process"/>
    <property type="evidence" value="ECO:0007669"/>
    <property type="project" value="UniProtKB-ARBA"/>
</dbReference>
<dbReference type="SUPFAM" id="SSF48113">
    <property type="entry name" value="Heme-dependent peroxidases"/>
    <property type="match status" value="1"/>
</dbReference>
<dbReference type="GO" id="GO:0005506">
    <property type="term" value="F:iron ion binding"/>
    <property type="evidence" value="ECO:0007669"/>
    <property type="project" value="InterPro"/>
</dbReference>
<comment type="subunit">
    <text evidence="1">Homotetramer.</text>
</comment>
<evidence type="ECO:0000256" key="1">
    <source>
        <dbReference type="ARBA" id="ARBA00011881"/>
    </source>
</evidence>
<dbReference type="Pfam" id="PF03098">
    <property type="entry name" value="An_peroxidase"/>
    <property type="match status" value="3"/>
</dbReference>